<dbReference type="Gene3D" id="3.30.540.10">
    <property type="entry name" value="Fructose-1,6-Bisphosphatase, subunit A, domain 1"/>
    <property type="match status" value="1"/>
</dbReference>
<dbReference type="PRINTS" id="PR00377">
    <property type="entry name" value="IMPHPHTASES"/>
</dbReference>
<dbReference type="EMBL" id="JAFBCF010000001">
    <property type="protein sequence ID" value="MBM7800021.1"/>
    <property type="molecule type" value="Genomic_DNA"/>
</dbReference>
<evidence type="ECO:0000256" key="4">
    <source>
        <dbReference type="ARBA" id="ARBA00022842"/>
    </source>
</evidence>
<evidence type="ECO:0000256" key="1">
    <source>
        <dbReference type="ARBA" id="ARBA00001033"/>
    </source>
</evidence>
<keyword evidence="4" id="KW-0460">Magnesium</keyword>
<reference evidence="5 6" key="1">
    <citation type="submission" date="2021-01" db="EMBL/GenBank/DDBJ databases">
        <title>Sequencing the genomes of 1000 actinobacteria strains.</title>
        <authorList>
            <person name="Klenk H.-P."/>
        </authorList>
    </citation>
    <scope>NUCLEOTIDE SEQUENCE [LARGE SCALE GENOMIC DNA]</scope>
    <source>
        <strain evidence="5 6">DSM 18662</strain>
    </source>
</reference>
<evidence type="ECO:0000313" key="6">
    <source>
        <dbReference type="Proteomes" id="UP000704762"/>
    </source>
</evidence>
<gene>
    <name evidence="5" type="ORF">JOE57_002942</name>
</gene>
<sequence length="293" mass="30593">MTAPRSSPSPAAPDGRDARRDVADVGELAFSAHLQRVATAAAHGVRDYLRDAFADVQDVSLKKNFQDLVTRHDREAEEMLSSALLAAIPDSGVLGEEGGRTGDGAVEWIVDPIDGTSNFAMGVPHFAVSIGAALDGRMLAGVIFEPLRDVTYAASLAGASRNGVPMRSRGAVRDREALLLTSFPGPDLLRDDEAAGQSLATYRQLVRSFASMRRLGCTTLSLCLVAEGAAAAAYGFGINPWDVAAGYLIVEQAGGSYLPLGAESAAKAPWLAPGYLATVADYDLASSALSALL</sequence>
<dbReference type="InterPro" id="IPR000760">
    <property type="entry name" value="Inositol_monophosphatase-like"/>
</dbReference>
<protein>
    <recommendedName>
        <fullName evidence="2">inositol-phosphate phosphatase</fullName>
        <ecNumber evidence="2">3.1.3.25</ecNumber>
    </recommendedName>
</protein>
<keyword evidence="6" id="KW-1185">Reference proteome</keyword>
<accession>A0ABS2RLY4</accession>
<dbReference type="PANTHER" id="PTHR20854">
    <property type="entry name" value="INOSITOL MONOPHOSPHATASE"/>
    <property type="match status" value="1"/>
</dbReference>
<name>A0ABS2RLY4_9ACTN</name>
<organism evidence="5 6">
    <name type="scientific">Microlunatus panaciterrae</name>
    <dbReference type="NCBI Taxonomy" id="400768"/>
    <lineage>
        <taxon>Bacteria</taxon>
        <taxon>Bacillati</taxon>
        <taxon>Actinomycetota</taxon>
        <taxon>Actinomycetes</taxon>
        <taxon>Propionibacteriales</taxon>
        <taxon>Propionibacteriaceae</taxon>
        <taxon>Microlunatus</taxon>
    </lineage>
</organism>
<dbReference type="PROSITE" id="PS00630">
    <property type="entry name" value="IMP_2"/>
    <property type="match status" value="1"/>
</dbReference>
<dbReference type="SUPFAM" id="SSF56655">
    <property type="entry name" value="Carbohydrate phosphatase"/>
    <property type="match status" value="1"/>
</dbReference>
<dbReference type="InterPro" id="IPR020550">
    <property type="entry name" value="Inositol_monophosphatase_CS"/>
</dbReference>
<dbReference type="Gene3D" id="3.40.190.80">
    <property type="match status" value="1"/>
</dbReference>
<evidence type="ECO:0000256" key="2">
    <source>
        <dbReference type="ARBA" id="ARBA00013106"/>
    </source>
</evidence>
<evidence type="ECO:0000256" key="3">
    <source>
        <dbReference type="ARBA" id="ARBA00022723"/>
    </source>
</evidence>
<dbReference type="GO" id="GO:0052834">
    <property type="term" value="F:inositol monophosphate phosphatase activity"/>
    <property type="evidence" value="ECO:0007669"/>
    <property type="project" value="UniProtKB-EC"/>
</dbReference>
<dbReference type="PANTHER" id="PTHR20854:SF4">
    <property type="entry name" value="INOSITOL-1-MONOPHOSPHATASE-RELATED"/>
    <property type="match status" value="1"/>
</dbReference>
<keyword evidence="3" id="KW-0479">Metal-binding</keyword>
<proteinExistence type="predicted"/>
<dbReference type="EC" id="3.1.3.25" evidence="2"/>
<evidence type="ECO:0000313" key="5">
    <source>
        <dbReference type="EMBL" id="MBM7800021.1"/>
    </source>
</evidence>
<dbReference type="Proteomes" id="UP000704762">
    <property type="component" value="Unassembled WGS sequence"/>
</dbReference>
<comment type="caution">
    <text evidence="5">The sequence shown here is derived from an EMBL/GenBank/DDBJ whole genome shotgun (WGS) entry which is preliminary data.</text>
</comment>
<keyword evidence="5" id="KW-0378">Hydrolase</keyword>
<comment type="catalytic activity">
    <reaction evidence="1">
        <text>a myo-inositol phosphate + H2O = myo-inositol + phosphate</text>
        <dbReference type="Rhea" id="RHEA:24056"/>
        <dbReference type="ChEBI" id="CHEBI:15377"/>
        <dbReference type="ChEBI" id="CHEBI:17268"/>
        <dbReference type="ChEBI" id="CHEBI:43474"/>
        <dbReference type="ChEBI" id="CHEBI:84139"/>
        <dbReference type="EC" id="3.1.3.25"/>
    </reaction>
</comment>
<dbReference type="Pfam" id="PF00459">
    <property type="entry name" value="Inositol_P"/>
    <property type="match status" value="1"/>
</dbReference>
<dbReference type="RefSeq" id="WP_204919157.1">
    <property type="nucleotide sequence ID" value="NZ_BAAAQP010000003.1"/>
</dbReference>